<evidence type="ECO:0000313" key="1">
    <source>
        <dbReference type="EMBL" id="SDG52342.1"/>
    </source>
</evidence>
<sequence>MSFMQPFFWNNTRQGSQPVSAVFRGPDRVIYSRKTVHEQR</sequence>
<proteinExistence type="predicted"/>
<dbReference type="STRING" id="89065.SAMN05216605_102316"/>
<reference evidence="2" key="1">
    <citation type="submission" date="2016-10" db="EMBL/GenBank/DDBJ databases">
        <authorList>
            <person name="Varghese N."/>
            <person name="Submissions S."/>
        </authorList>
    </citation>
    <scope>NUCLEOTIDE SEQUENCE [LARGE SCALE GENOMIC DNA]</scope>
    <source>
        <strain evidence="2">ATCC 700689</strain>
    </source>
</reference>
<name>A0A1G7UXR7_9PSED</name>
<dbReference type="Proteomes" id="UP000182894">
    <property type="component" value="Unassembled WGS sequence"/>
</dbReference>
<dbReference type="AlphaFoldDB" id="A0A1G7UXR7"/>
<keyword evidence="2" id="KW-1185">Reference proteome</keyword>
<dbReference type="EMBL" id="FNCO01000002">
    <property type="protein sequence ID" value="SDG52342.1"/>
    <property type="molecule type" value="Genomic_DNA"/>
</dbReference>
<evidence type="ECO:0000313" key="2">
    <source>
        <dbReference type="Proteomes" id="UP000182894"/>
    </source>
</evidence>
<gene>
    <name evidence="1" type="ORF">SAMN05216605_102316</name>
</gene>
<organism evidence="1 2">
    <name type="scientific">Pseudomonas abietaniphila</name>
    <dbReference type="NCBI Taxonomy" id="89065"/>
    <lineage>
        <taxon>Bacteria</taxon>
        <taxon>Pseudomonadati</taxon>
        <taxon>Pseudomonadota</taxon>
        <taxon>Gammaproteobacteria</taxon>
        <taxon>Pseudomonadales</taxon>
        <taxon>Pseudomonadaceae</taxon>
        <taxon>Pseudomonas</taxon>
    </lineage>
</organism>
<protein>
    <submittedName>
        <fullName evidence="1">Uncharacterized protein</fullName>
    </submittedName>
</protein>
<accession>A0A1G7UXR7</accession>